<organism evidence="2 3">
    <name type="scientific">Xanthomonas chitinilytica</name>
    <dbReference type="NCBI Taxonomy" id="2989819"/>
    <lineage>
        <taxon>Bacteria</taxon>
        <taxon>Pseudomonadati</taxon>
        <taxon>Pseudomonadota</taxon>
        <taxon>Gammaproteobacteria</taxon>
        <taxon>Lysobacterales</taxon>
        <taxon>Lysobacteraceae</taxon>
        <taxon>Xanthomonas</taxon>
    </lineage>
</organism>
<evidence type="ECO:0008006" key="4">
    <source>
        <dbReference type="Google" id="ProtNLM"/>
    </source>
</evidence>
<reference evidence="2 3" key="1">
    <citation type="submission" date="2022-10" db="EMBL/GenBank/DDBJ databases">
        <title>Xanthomonas sp. H13-6.</title>
        <authorList>
            <person name="Liu X."/>
            <person name="Deng Z."/>
            <person name="Jiang Y."/>
            <person name="Yu T."/>
            <person name="Ai J."/>
        </authorList>
    </citation>
    <scope>NUCLEOTIDE SEQUENCE [LARGE SCALE GENOMIC DNA]</scope>
    <source>
        <strain evidence="2 3">H13-6</strain>
    </source>
</reference>
<name>A0ABT3K0A1_9XANT</name>
<dbReference type="RefSeq" id="WP_265129160.1">
    <property type="nucleotide sequence ID" value="NZ_JAPCHY010000019.1"/>
</dbReference>
<keyword evidence="1" id="KW-0732">Signal</keyword>
<feature type="chain" id="PRO_5045570008" description="Lipoprotein" evidence="1">
    <location>
        <begin position="19"/>
        <end position="76"/>
    </location>
</feature>
<gene>
    <name evidence="2" type="ORF">OK345_16840</name>
</gene>
<accession>A0ABT3K0A1</accession>
<dbReference type="Proteomes" id="UP001209922">
    <property type="component" value="Unassembled WGS sequence"/>
</dbReference>
<comment type="caution">
    <text evidence="2">The sequence shown here is derived from an EMBL/GenBank/DDBJ whole genome shotgun (WGS) entry which is preliminary data.</text>
</comment>
<keyword evidence="3" id="KW-1185">Reference proteome</keyword>
<dbReference type="PROSITE" id="PS51257">
    <property type="entry name" value="PROKAR_LIPOPROTEIN"/>
    <property type="match status" value="1"/>
</dbReference>
<evidence type="ECO:0000256" key="1">
    <source>
        <dbReference type="SAM" id="SignalP"/>
    </source>
</evidence>
<protein>
    <recommendedName>
        <fullName evidence="4">Lipoprotein</fullName>
    </recommendedName>
</protein>
<evidence type="ECO:0000313" key="3">
    <source>
        <dbReference type="Proteomes" id="UP001209922"/>
    </source>
</evidence>
<evidence type="ECO:0000313" key="2">
    <source>
        <dbReference type="EMBL" id="MCW4474158.1"/>
    </source>
</evidence>
<proteinExistence type="predicted"/>
<feature type="signal peptide" evidence="1">
    <location>
        <begin position="1"/>
        <end position="18"/>
    </location>
</feature>
<dbReference type="EMBL" id="JAPCHY010000019">
    <property type="protein sequence ID" value="MCW4474158.1"/>
    <property type="molecule type" value="Genomic_DNA"/>
</dbReference>
<sequence>MKIRYVPLLSSLLLPVLAGCRPEPPSPERPPEPQATALRDAIQQPLDKAHAAEAAVEQAAQAQRAAIDAATDAAKQ</sequence>